<dbReference type="Pfam" id="PF02776">
    <property type="entry name" value="TPP_enzyme_N"/>
    <property type="match status" value="1"/>
</dbReference>
<dbReference type="GO" id="GO:0000287">
    <property type="term" value="F:magnesium ion binding"/>
    <property type="evidence" value="ECO:0007669"/>
    <property type="project" value="InterPro"/>
</dbReference>
<dbReference type="GO" id="GO:0005948">
    <property type="term" value="C:acetolactate synthase complex"/>
    <property type="evidence" value="ECO:0007669"/>
    <property type="project" value="TreeGrafter"/>
</dbReference>
<dbReference type="Pfam" id="PF00205">
    <property type="entry name" value="TPP_enzyme_M"/>
    <property type="match status" value="1"/>
</dbReference>
<dbReference type="Pfam" id="PF02775">
    <property type="entry name" value="TPP_enzyme_C"/>
    <property type="match status" value="1"/>
</dbReference>
<dbReference type="InterPro" id="IPR012001">
    <property type="entry name" value="Thiamin_PyroP_enz_TPP-bd_dom"/>
</dbReference>
<dbReference type="RefSeq" id="WP_284053452.1">
    <property type="nucleotide sequence ID" value="NZ_JAGRQC010000002.1"/>
</dbReference>
<evidence type="ECO:0000256" key="2">
    <source>
        <dbReference type="ARBA" id="ARBA00023052"/>
    </source>
</evidence>
<keyword evidence="2 3" id="KW-0786">Thiamine pyrophosphate</keyword>
<protein>
    <submittedName>
        <fullName evidence="7">Thiamine pyrophosphate-binding protein</fullName>
    </submittedName>
</protein>
<dbReference type="GO" id="GO:0050660">
    <property type="term" value="F:flavin adenine dinucleotide binding"/>
    <property type="evidence" value="ECO:0007669"/>
    <property type="project" value="TreeGrafter"/>
</dbReference>
<reference evidence="7" key="1">
    <citation type="submission" date="2021-04" db="EMBL/GenBank/DDBJ databases">
        <title>Ouciella asimina sp. nov., isolated from the surface seawater in the hydrothermal field of Okinawa Trough.</title>
        <authorList>
            <person name="Shuang W."/>
        </authorList>
    </citation>
    <scope>NUCLEOTIDE SEQUENCE</scope>
    <source>
        <strain evidence="7">LXI357</strain>
    </source>
</reference>
<feature type="domain" description="Thiamine pyrophosphate enzyme central" evidence="4">
    <location>
        <begin position="191"/>
        <end position="327"/>
    </location>
</feature>
<dbReference type="Gene3D" id="3.40.50.1220">
    <property type="entry name" value="TPP-binding domain"/>
    <property type="match status" value="1"/>
</dbReference>
<dbReference type="SUPFAM" id="SSF52467">
    <property type="entry name" value="DHS-like NAD/FAD-binding domain"/>
    <property type="match status" value="1"/>
</dbReference>
<dbReference type="CDD" id="cd07035">
    <property type="entry name" value="TPP_PYR_POX_like"/>
    <property type="match status" value="1"/>
</dbReference>
<dbReference type="PANTHER" id="PTHR18968:SF120">
    <property type="entry name" value="ACETOLACTATE SYNTHASE LARGE SUBUNIT"/>
    <property type="match status" value="1"/>
</dbReference>
<proteinExistence type="inferred from homology"/>
<gene>
    <name evidence="7" type="ORF">J7S20_06550</name>
</gene>
<evidence type="ECO:0000259" key="5">
    <source>
        <dbReference type="Pfam" id="PF02775"/>
    </source>
</evidence>
<dbReference type="AlphaFoldDB" id="A0A8T4IJ02"/>
<dbReference type="InterPro" id="IPR029035">
    <property type="entry name" value="DHS-like_NAD/FAD-binding_dom"/>
</dbReference>
<dbReference type="Gene3D" id="3.40.50.970">
    <property type="match status" value="2"/>
</dbReference>
<dbReference type="InterPro" id="IPR011766">
    <property type="entry name" value="TPP_enzyme_TPP-bd"/>
</dbReference>
<dbReference type="Proteomes" id="UP000676996">
    <property type="component" value="Unassembled WGS sequence"/>
</dbReference>
<accession>A0A8T4IJ02</accession>
<dbReference type="CDD" id="cd00568">
    <property type="entry name" value="TPP_enzymes"/>
    <property type="match status" value="1"/>
</dbReference>
<evidence type="ECO:0000313" key="7">
    <source>
        <dbReference type="EMBL" id="MBR0552156.1"/>
    </source>
</evidence>
<feature type="domain" description="Thiamine pyrophosphate enzyme N-terminal TPP-binding" evidence="6">
    <location>
        <begin position="6"/>
        <end position="121"/>
    </location>
</feature>
<dbReference type="NCBIfam" id="NF006052">
    <property type="entry name" value="PRK08199.1"/>
    <property type="match status" value="1"/>
</dbReference>
<comment type="similarity">
    <text evidence="1 3">Belongs to the TPP enzyme family.</text>
</comment>
<dbReference type="GO" id="GO:0009099">
    <property type="term" value="P:L-valine biosynthetic process"/>
    <property type="evidence" value="ECO:0007669"/>
    <property type="project" value="TreeGrafter"/>
</dbReference>
<evidence type="ECO:0000259" key="6">
    <source>
        <dbReference type="Pfam" id="PF02776"/>
    </source>
</evidence>
<evidence type="ECO:0000313" key="8">
    <source>
        <dbReference type="Proteomes" id="UP000676996"/>
    </source>
</evidence>
<keyword evidence="8" id="KW-1185">Reference proteome</keyword>
<dbReference type="GO" id="GO:0003984">
    <property type="term" value="F:acetolactate synthase activity"/>
    <property type="evidence" value="ECO:0007669"/>
    <property type="project" value="TreeGrafter"/>
</dbReference>
<dbReference type="EMBL" id="JAGRQC010000002">
    <property type="protein sequence ID" value="MBR0552156.1"/>
    <property type="molecule type" value="Genomic_DNA"/>
</dbReference>
<dbReference type="FunFam" id="3.40.50.970:FF:000007">
    <property type="entry name" value="Acetolactate synthase"/>
    <property type="match status" value="1"/>
</dbReference>
<comment type="caution">
    <text evidence="7">The sequence shown here is derived from an EMBL/GenBank/DDBJ whole genome shotgun (WGS) entry which is preliminary data.</text>
</comment>
<dbReference type="PANTHER" id="PTHR18968">
    <property type="entry name" value="THIAMINE PYROPHOSPHATE ENZYMES"/>
    <property type="match status" value="1"/>
</dbReference>
<feature type="domain" description="Thiamine pyrophosphate enzyme TPP-binding" evidence="5">
    <location>
        <begin position="386"/>
        <end position="531"/>
    </location>
</feature>
<evidence type="ECO:0000259" key="4">
    <source>
        <dbReference type="Pfam" id="PF00205"/>
    </source>
</evidence>
<dbReference type="InterPro" id="IPR012000">
    <property type="entry name" value="Thiamin_PyroP_enz_cen_dom"/>
</dbReference>
<dbReference type="InterPro" id="IPR029061">
    <property type="entry name" value="THDP-binding"/>
</dbReference>
<name>A0A8T4IJ02_9SPHN</name>
<sequence length="554" mass="59705">MTNSRTGGRILVDNLKLQGCDRIFHVPGESFLAVLDALHDTPEIDLVTCRQEGGAAFMACADGALTGQPGVCFVTRGPGATNGSIGVHVAMQDSIPMLFFIGDVDRSMRDREGFQEVDFPAMFSPLAKWATRIEDARRIPEYVARAWSVATSGRPGPVVIALPEDMLCDVVEATDRPAVARFEQSPDPEAIEALMGLLKDAASPIAIIGGAGWCQGTAHYFAEFATRIGLPVAAAFRRQDAIANDCPVYAGNLGYGPNPALVERVKKADLILSIGARLGEATTDGYSLITPDHPGQTLVHVHPDPEELGRVYRTDLPICADMREFAETIALWDQDILDFDAGKQAHAEWQAWNRPEPRDGVALDLGQCVAAMRERMAADDTIICNGAGNFSAWWHRYWHYGEYGTQLAPTAGAMGYGAPAAVAAALRHPEKTAVALAGDGDFMMNGQELATAVQHGADLLVILVDNGGYGTIRMHQEREYPARLSGTALKNPDFAALARAYGGWAETVETTDQFAPALDRALGEKGLRLLHLRTDIEAINPATTISKLRETARG</sequence>
<evidence type="ECO:0000256" key="1">
    <source>
        <dbReference type="ARBA" id="ARBA00007812"/>
    </source>
</evidence>
<dbReference type="InterPro" id="IPR045229">
    <property type="entry name" value="TPP_enz"/>
</dbReference>
<dbReference type="SUPFAM" id="SSF52518">
    <property type="entry name" value="Thiamin diphosphate-binding fold (THDP-binding)"/>
    <property type="match status" value="2"/>
</dbReference>
<organism evidence="7 8">
    <name type="scientific">Stakelama marina</name>
    <dbReference type="NCBI Taxonomy" id="2826939"/>
    <lineage>
        <taxon>Bacteria</taxon>
        <taxon>Pseudomonadati</taxon>
        <taxon>Pseudomonadota</taxon>
        <taxon>Alphaproteobacteria</taxon>
        <taxon>Sphingomonadales</taxon>
        <taxon>Sphingomonadaceae</taxon>
        <taxon>Stakelama</taxon>
    </lineage>
</organism>
<dbReference type="GO" id="GO:0009097">
    <property type="term" value="P:isoleucine biosynthetic process"/>
    <property type="evidence" value="ECO:0007669"/>
    <property type="project" value="TreeGrafter"/>
</dbReference>
<dbReference type="GO" id="GO:0030976">
    <property type="term" value="F:thiamine pyrophosphate binding"/>
    <property type="evidence" value="ECO:0007669"/>
    <property type="project" value="InterPro"/>
</dbReference>
<evidence type="ECO:0000256" key="3">
    <source>
        <dbReference type="RuleBase" id="RU362132"/>
    </source>
</evidence>